<comment type="caution">
    <text evidence="8">The sequence shown here is derived from an EMBL/GenBank/DDBJ whole genome shotgun (WGS) entry which is preliminary data.</text>
</comment>
<keyword evidence="3" id="KW-0564">Palmitate</keyword>
<keyword evidence="1" id="KW-0732">Signal</keyword>
<sequence>MELTSVTRYFSMKQASRFLMVTLLALATASCGFHLRGNYMLPEGIAKLSLTSFDPYGQLTRQVKSQFKMHGIQQVTPAKNVPNLNIVSESDGDRTLSLYQNNGRAEYELTYSVNYSVSIPNHGVENFTTRVTRTFLDNPLTALAKSVEEDELKQVMRQQAAQQIMRQLARLTVTFNKIAEEEHNDALADTLPGKSSVTTEKLSDKQAADTMFAQPQSQSLPQINSISEGTNLE</sequence>
<dbReference type="AlphaFoldDB" id="A0A1X9U2G4"/>
<dbReference type="PANTHER" id="PTHR38098:SF1">
    <property type="entry name" value="LPS-ASSEMBLY LIPOPROTEIN LPTE"/>
    <property type="match status" value="1"/>
</dbReference>
<dbReference type="EMBL" id="JABXOR010000713">
    <property type="protein sequence ID" value="NVP00831.1"/>
    <property type="molecule type" value="Genomic_DNA"/>
</dbReference>
<dbReference type="GO" id="GO:0043165">
    <property type="term" value="P:Gram-negative-bacterium-type cell outer membrane assembly"/>
    <property type="evidence" value="ECO:0007669"/>
    <property type="project" value="UniProtKB-UniRule"/>
</dbReference>
<evidence type="ECO:0000256" key="2">
    <source>
        <dbReference type="ARBA" id="ARBA00023136"/>
    </source>
</evidence>
<comment type="function">
    <text evidence="6">Together with LptD, is involved in the assembly of lipopolysaccharide (LPS) at the surface of the outer membrane. Required for the proper assembly of LptD. Binds LPS and may serve as the LPS recognition site at the outer membrane.</text>
</comment>
<dbReference type="RefSeq" id="WP_036763355.1">
    <property type="nucleotide sequence ID" value="NZ_CP021151.1"/>
</dbReference>
<feature type="region of interest" description="Disordered" evidence="7">
    <location>
        <begin position="212"/>
        <end position="233"/>
    </location>
</feature>
<gene>
    <name evidence="6" type="primary">lptE</name>
    <name evidence="8" type="ORF">HWA77_11475</name>
</gene>
<name>A0A1X9U2G4_PHODD</name>
<organism evidence="8 9">
    <name type="scientific">Photobacterium damselae subsp. damselae</name>
    <name type="common">Listonella damsela</name>
    <dbReference type="NCBI Taxonomy" id="85581"/>
    <lineage>
        <taxon>Bacteria</taxon>
        <taxon>Pseudomonadati</taxon>
        <taxon>Pseudomonadota</taxon>
        <taxon>Gammaproteobacteria</taxon>
        <taxon>Vibrionales</taxon>
        <taxon>Vibrionaceae</taxon>
        <taxon>Photobacterium</taxon>
    </lineage>
</organism>
<dbReference type="GeneID" id="93398551"/>
<keyword evidence="5" id="KW-0449">Lipoprotein</keyword>
<evidence type="ECO:0000256" key="4">
    <source>
        <dbReference type="ARBA" id="ARBA00023237"/>
    </source>
</evidence>
<dbReference type="Proteomes" id="UP000533429">
    <property type="component" value="Unassembled WGS sequence"/>
</dbReference>
<comment type="similarity">
    <text evidence="6">Belongs to the LptE lipoprotein family.</text>
</comment>
<dbReference type="GO" id="GO:0001530">
    <property type="term" value="F:lipopolysaccharide binding"/>
    <property type="evidence" value="ECO:0007669"/>
    <property type="project" value="TreeGrafter"/>
</dbReference>
<keyword evidence="4 6" id="KW-0998">Cell outer membrane</keyword>
<proteinExistence type="inferred from homology"/>
<dbReference type="HAMAP" id="MF_01186">
    <property type="entry name" value="LPS_assembly_LptE"/>
    <property type="match status" value="1"/>
</dbReference>
<protein>
    <recommendedName>
        <fullName evidence="6">LPS-assembly lipoprotein LptE</fullName>
    </recommendedName>
</protein>
<dbReference type="PANTHER" id="PTHR38098">
    <property type="entry name" value="LPS-ASSEMBLY LIPOPROTEIN LPTE"/>
    <property type="match status" value="1"/>
</dbReference>
<evidence type="ECO:0000256" key="6">
    <source>
        <dbReference type="HAMAP-Rule" id="MF_01186"/>
    </source>
</evidence>
<accession>A0A1X9U2G4</accession>
<evidence type="ECO:0000313" key="9">
    <source>
        <dbReference type="Proteomes" id="UP000533429"/>
    </source>
</evidence>
<evidence type="ECO:0000256" key="3">
    <source>
        <dbReference type="ARBA" id="ARBA00023139"/>
    </source>
</evidence>
<evidence type="ECO:0000256" key="5">
    <source>
        <dbReference type="ARBA" id="ARBA00023288"/>
    </source>
</evidence>
<dbReference type="InterPro" id="IPR007485">
    <property type="entry name" value="LPS_assembly_LptE"/>
</dbReference>
<comment type="subunit">
    <text evidence="6">Component of the lipopolysaccharide transport and assembly complex. Interacts with LptD.</text>
</comment>
<dbReference type="Pfam" id="PF04390">
    <property type="entry name" value="LptE"/>
    <property type="match status" value="1"/>
</dbReference>
<reference evidence="8 9" key="1">
    <citation type="submission" date="2020-06" db="EMBL/GenBank/DDBJ databases">
        <title>Photobacterium damselae subsp. damselae comparative genomics.</title>
        <authorList>
            <person name="Osorio C.R."/>
        </authorList>
    </citation>
    <scope>NUCLEOTIDE SEQUENCE [LARGE SCALE GENOMIC DNA]</scope>
    <source>
        <strain evidence="8 9">TW250/03</strain>
    </source>
</reference>
<feature type="compositionally biased region" description="Polar residues" evidence="7">
    <location>
        <begin position="213"/>
        <end position="233"/>
    </location>
</feature>
<dbReference type="GO" id="GO:0009279">
    <property type="term" value="C:cell outer membrane"/>
    <property type="evidence" value="ECO:0007669"/>
    <property type="project" value="UniProtKB-UniRule"/>
</dbReference>
<evidence type="ECO:0000313" key="8">
    <source>
        <dbReference type="EMBL" id="NVP00831.1"/>
    </source>
</evidence>
<feature type="region of interest" description="Disordered" evidence="7">
    <location>
        <begin position="186"/>
        <end position="205"/>
    </location>
</feature>
<dbReference type="GO" id="GO:0015920">
    <property type="term" value="P:lipopolysaccharide transport"/>
    <property type="evidence" value="ECO:0007669"/>
    <property type="project" value="TreeGrafter"/>
</dbReference>
<evidence type="ECO:0000256" key="7">
    <source>
        <dbReference type="SAM" id="MobiDB-lite"/>
    </source>
</evidence>
<dbReference type="Gene3D" id="3.30.160.150">
    <property type="entry name" value="Lipoprotein like domain"/>
    <property type="match status" value="1"/>
</dbReference>
<dbReference type="KEGG" id="pds:CAY62_10665"/>
<keyword evidence="2 6" id="KW-0472">Membrane</keyword>
<dbReference type="GO" id="GO:1990351">
    <property type="term" value="C:transporter complex"/>
    <property type="evidence" value="ECO:0007669"/>
    <property type="project" value="TreeGrafter"/>
</dbReference>
<evidence type="ECO:0000256" key="1">
    <source>
        <dbReference type="ARBA" id="ARBA00022729"/>
    </source>
</evidence>